<evidence type="ECO:0000313" key="2">
    <source>
        <dbReference type="EMBL" id="MCM2680184.1"/>
    </source>
</evidence>
<keyword evidence="1" id="KW-0812">Transmembrane</keyword>
<dbReference type="GO" id="GO:0005886">
    <property type="term" value="C:plasma membrane"/>
    <property type="evidence" value="ECO:0007669"/>
    <property type="project" value="UniProtKB-SubCell"/>
</dbReference>
<protein>
    <submittedName>
        <fullName evidence="2">ABC transporter permease subunit</fullName>
    </submittedName>
</protein>
<reference evidence="2 3" key="1">
    <citation type="journal article" date="2013" name="Antonie Van Leeuwenhoek">
        <title>Echinimonas agarilytica gen. nov., sp. nov., a new gammaproteobacterium isolated from the sea urchin Strongylocentrotus intermedius.</title>
        <authorList>
            <person name="Nedashkovskaya O.I."/>
            <person name="Stenkova A.M."/>
            <person name="Zhukova N.V."/>
            <person name="Van Trappen S."/>
            <person name="Lee J.S."/>
            <person name="Kim S.B."/>
        </authorList>
    </citation>
    <scope>NUCLEOTIDE SEQUENCE [LARGE SCALE GENOMIC DNA]</scope>
    <source>
        <strain evidence="2 3">KMM 6351</strain>
    </source>
</reference>
<sequence length="391" mass="43375">MWYLYLKELLELTRDRRVMMTMVLTPIVFMPMIMALAGGVAAAVAVKEHQKTLNYALVGDKSTYDIVAAFNRQTDIAAVSLPPGMTARQALEAQRVDFVLEISGELPHASWTLHHNAAKAFSRAQNIVKRVQRELVSQWHNQQLELQGLSEAQRQEWLKPIALNDISIADERETVGAGIGGMLPYMMLYIALVGAMYPAIDVGAGEKERGTLETLLMAPMSTEKMVTAKVMVVSTSAFVAGALTLLSLGSWASVAVYVLDVEFIQKAIASFRVTDLFMMLLLIVPVSFIFGAMMTAISFYARSFKEAQNYMGLTFTVVFLPLLVASIPGIELDWFWALVPLSNVVLAIKELAKGTLDWGYLIVILLNAAIVAWALISMTVRWCRRESVLFR</sequence>
<name>A0AA42B7W8_9GAMM</name>
<dbReference type="PANTHER" id="PTHR43471:SF3">
    <property type="entry name" value="ABC TRANSPORTER PERMEASE PROTEIN NATB"/>
    <property type="match status" value="1"/>
</dbReference>
<dbReference type="RefSeq" id="WP_251261604.1">
    <property type="nucleotide sequence ID" value="NZ_JAMQGP010000004.1"/>
</dbReference>
<dbReference type="PANTHER" id="PTHR43471">
    <property type="entry name" value="ABC TRANSPORTER PERMEASE"/>
    <property type="match status" value="1"/>
</dbReference>
<evidence type="ECO:0000313" key="3">
    <source>
        <dbReference type="Proteomes" id="UP001165393"/>
    </source>
</evidence>
<feature type="transmembrane region" description="Helical" evidence="1">
    <location>
        <begin position="358"/>
        <end position="376"/>
    </location>
</feature>
<dbReference type="GO" id="GO:0140359">
    <property type="term" value="F:ABC-type transporter activity"/>
    <property type="evidence" value="ECO:0007669"/>
    <property type="project" value="InterPro"/>
</dbReference>
<proteinExistence type="predicted"/>
<evidence type="ECO:0000256" key="1">
    <source>
        <dbReference type="SAM" id="Phobius"/>
    </source>
</evidence>
<keyword evidence="1" id="KW-1133">Transmembrane helix</keyword>
<keyword evidence="1" id="KW-0472">Membrane</keyword>
<feature type="transmembrane region" description="Helical" evidence="1">
    <location>
        <begin position="230"/>
        <end position="256"/>
    </location>
</feature>
<organism evidence="2 3">
    <name type="scientific">Echinimonas agarilytica</name>
    <dbReference type="NCBI Taxonomy" id="1215918"/>
    <lineage>
        <taxon>Bacteria</taxon>
        <taxon>Pseudomonadati</taxon>
        <taxon>Pseudomonadota</taxon>
        <taxon>Gammaproteobacteria</taxon>
        <taxon>Alteromonadales</taxon>
        <taxon>Echinimonadaceae</taxon>
        <taxon>Echinimonas</taxon>
    </lineage>
</organism>
<feature type="transmembrane region" description="Helical" evidence="1">
    <location>
        <begin position="20"/>
        <end position="46"/>
    </location>
</feature>
<feature type="transmembrane region" description="Helical" evidence="1">
    <location>
        <begin position="313"/>
        <end position="338"/>
    </location>
</feature>
<dbReference type="Proteomes" id="UP001165393">
    <property type="component" value="Unassembled WGS sequence"/>
</dbReference>
<dbReference type="EMBL" id="JAMQGP010000004">
    <property type="protein sequence ID" value="MCM2680184.1"/>
    <property type="molecule type" value="Genomic_DNA"/>
</dbReference>
<feature type="transmembrane region" description="Helical" evidence="1">
    <location>
        <begin position="276"/>
        <end position="301"/>
    </location>
</feature>
<accession>A0AA42B7W8</accession>
<gene>
    <name evidence="2" type="ORF">NAF29_10955</name>
</gene>
<keyword evidence="3" id="KW-1185">Reference proteome</keyword>
<comment type="caution">
    <text evidence="2">The sequence shown here is derived from an EMBL/GenBank/DDBJ whole genome shotgun (WGS) entry which is preliminary data.</text>
</comment>
<dbReference type="Pfam" id="PF12679">
    <property type="entry name" value="ABC2_membrane_2"/>
    <property type="match status" value="1"/>
</dbReference>
<dbReference type="AlphaFoldDB" id="A0AA42B7W8"/>